<dbReference type="Proteomes" id="UP000632222">
    <property type="component" value="Unassembled WGS sequence"/>
</dbReference>
<evidence type="ECO:0000313" key="1">
    <source>
        <dbReference type="EMBL" id="GGJ55729.1"/>
    </source>
</evidence>
<organism evidence="1 2">
    <name type="scientific">Deinococcus roseus</name>
    <dbReference type="NCBI Taxonomy" id="392414"/>
    <lineage>
        <taxon>Bacteria</taxon>
        <taxon>Thermotogati</taxon>
        <taxon>Deinococcota</taxon>
        <taxon>Deinococci</taxon>
        <taxon>Deinococcales</taxon>
        <taxon>Deinococcaceae</taxon>
        <taxon>Deinococcus</taxon>
    </lineage>
</organism>
<dbReference type="EMBL" id="BMOD01000033">
    <property type="protein sequence ID" value="GGJ55729.1"/>
    <property type="molecule type" value="Genomic_DNA"/>
</dbReference>
<keyword evidence="2" id="KW-1185">Reference proteome</keyword>
<proteinExistence type="predicted"/>
<gene>
    <name evidence="1" type="ORF">GCM10008938_47400</name>
</gene>
<reference evidence="2" key="1">
    <citation type="journal article" date="2019" name="Int. J. Syst. Evol. Microbiol.">
        <title>The Global Catalogue of Microorganisms (GCM) 10K type strain sequencing project: providing services to taxonomists for standard genome sequencing and annotation.</title>
        <authorList>
            <consortium name="The Broad Institute Genomics Platform"/>
            <consortium name="The Broad Institute Genome Sequencing Center for Infectious Disease"/>
            <person name="Wu L."/>
            <person name="Ma J."/>
        </authorList>
    </citation>
    <scope>NUCLEOTIDE SEQUENCE [LARGE SCALE GENOMIC DNA]</scope>
    <source>
        <strain evidence="2">JCM 14370</strain>
    </source>
</reference>
<evidence type="ECO:0000313" key="2">
    <source>
        <dbReference type="Proteomes" id="UP000632222"/>
    </source>
</evidence>
<sequence>MFIQWILEIVDHPANILPNPDPADQLQTLLFTFEYHRSAPANWSHPSPPQHAYFAGRLAQLHEHSQLTGTNRMRAIYRMDLTGLFKDLLSGPPQDLRNFTPHQLITAAQDFIHALQKEHLELIDHHPSMEYALPGVLAPERPF</sequence>
<name>A0ABQ2DFU6_9DEIO</name>
<accession>A0ABQ2DFU6</accession>
<comment type="caution">
    <text evidence="1">The sequence shown here is derived from an EMBL/GenBank/DDBJ whole genome shotgun (WGS) entry which is preliminary data.</text>
</comment>
<protein>
    <submittedName>
        <fullName evidence="1">Uncharacterized protein</fullName>
    </submittedName>
</protein>
<dbReference type="RefSeq" id="WP_189008047.1">
    <property type="nucleotide sequence ID" value="NZ_BMOD01000033.1"/>
</dbReference>